<keyword evidence="6" id="KW-1185">Reference proteome</keyword>
<feature type="region of interest" description="Disordered" evidence="4">
    <location>
        <begin position="344"/>
        <end position="429"/>
    </location>
</feature>
<evidence type="ECO:0008006" key="7">
    <source>
        <dbReference type="Google" id="ProtNLM"/>
    </source>
</evidence>
<name>A0ABY8ES86_MALFU</name>
<evidence type="ECO:0000313" key="5">
    <source>
        <dbReference type="EMBL" id="WFD47747.1"/>
    </source>
</evidence>
<feature type="compositionally biased region" description="Basic and acidic residues" evidence="4">
    <location>
        <begin position="28"/>
        <end position="57"/>
    </location>
</feature>
<dbReference type="SUPFAM" id="SSF57959">
    <property type="entry name" value="Leucine zipper domain"/>
    <property type="match status" value="1"/>
</dbReference>
<sequence length="447" mass="46846">MDQTSPTPPPPLADEALGAVMQLAQAASRHEGDMNDTRGGAHDGSRQGKTRGRDMGDSGRPNKQVRMDNEHGQPVDAQALSWPTAPPPAYGAPHDPHAGANQPSPYGAHGLDQNGMHLGHSDSPFDPAAHGVGNYGEGVVDENARMAPPPPPPAEKQITSESTGLVGARGKTGMTRTLSTSRRAEQNRNAQRVFRERKNKYIADLEAKAASLENALLAAEEHRRRLNDALETIEILKRDNDTLRVALRALGGHQAVPNAPALPLDRTPSHAQTLLSYGAPGAPGRGHQDQHDPQHPQGGAPGPAGLHDAPDGQDPATAAAVAAAASGNAPYWLIEAVSNANQQHGFPVPSHFQPALGDNMGGAPQPQPHNQMHRGAPTHGQRPEGIIDPSLEQNRLSGLEDDEQRHGAREEGKGNEQMDSSGNPDNLASLSAVAAAAAAASSQKPSS</sequence>
<accession>A0ABY8ES86</accession>
<dbReference type="EMBL" id="CP046235">
    <property type="protein sequence ID" value="WFD47747.1"/>
    <property type="molecule type" value="Genomic_DNA"/>
</dbReference>
<feature type="compositionally biased region" description="Pro residues" evidence="4">
    <location>
        <begin position="1"/>
        <end position="12"/>
    </location>
</feature>
<evidence type="ECO:0000256" key="1">
    <source>
        <dbReference type="ARBA" id="ARBA00004123"/>
    </source>
</evidence>
<dbReference type="PANTHER" id="PTHR40621:SF6">
    <property type="entry name" value="AP-1-LIKE TRANSCRIPTION FACTOR YAP1-RELATED"/>
    <property type="match status" value="1"/>
</dbReference>
<dbReference type="Gene3D" id="1.20.5.170">
    <property type="match status" value="1"/>
</dbReference>
<feature type="compositionally biased region" description="Polar residues" evidence="4">
    <location>
        <begin position="417"/>
        <end position="426"/>
    </location>
</feature>
<keyword evidence="3" id="KW-0175">Coiled coil</keyword>
<feature type="region of interest" description="Disordered" evidence="4">
    <location>
        <begin position="1"/>
        <end position="103"/>
    </location>
</feature>
<evidence type="ECO:0000256" key="4">
    <source>
        <dbReference type="SAM" id="MobiDB-lite"/>
    </source>
</evidence>
<protein>
    <recommendedName>
        <fullName evidence="7">BZIP domain-containing protein</fullName>
    </recommendedName>
</protein>
<proteinExistence type="predicted"/>
<feature type="compositionally biased region" description="Basic and acidic residues" evidence="4">
    <location>
        <begin position="403"/>
        <end position="416"/>
    </location>
</feature>
<reference evidence="5 6" key="1">
    <citation type="journal article" date="2020" name="Elife">
        <title>Loss of centromere function drives karyotype evolution in closely related Malassezia species.</title>
        <authorList>
            <person name="Sankaranarayanan S.R."/>
            <person name="Ianiri G."/>
            <person name="Coelho M.A."/>
            <person name="Reza M.H."/>
            <person name="Thimmappa B.C."/>
            <person name="Ganguly P."/>
            <person name="Vadnala R.N."/>
            <person name="Sun S."/>
            <person name="Siddharthan R."/>
            <person name="Tellgren-Roth C."/>
            <person name="Dawson T.L."/>
            <person name="Heitman J."/>
            <person name="Sanyal K."/>
        </authorList>
    </citation>
    <scope>NUCLEOTIDE SEQUENCE [LARGE SCALE GENOMIC DNA]</scope>
    <source>
        <strain evidence="5">CBS14141</strain>
    </source>
</reference>
<organism evidence="5 6">
    <name type="scientific">Malassezia furfur</name>
    <name type="common">Pityriasis versicolor infection agent</name>
    <name type="synonym">Pityrosporum furfur</name>
    <dbReference type="NCBI Taxonomy" id="55194"/>
    <lineage>
        <taxon>Eukaryota</taxon>
        <taxon>Fungi</taxon>
        <taxon>Dikarya</taxon>
        <taxon>Basidiomycota</taxon>
        <taxon>Ustilaginomycotina</taxon>
        <taxon>Malasseziomycetes</taxon>
        <taxon>Malasseziales</taxon>
        <taxon>Malasseziaceae</taxon>
        <taxon>Malassezia</taxon>
    </lineage>
</organism>
<feature type="coiled-coil region" evidence="3">
    <location>
        <begin position="195"/>
        <end position="246"/>
    </location>
</feature>
<evidence type="ECO:0000313" key="6">
    <source>
        <dbReference type="Proteomes" id="UP000818624"/>
    </source>
</evidence>
<dbReference type="PANTHER" id="PTHR40621">
    <property type="entry name" value="TRANSCRIPTION FACTOR KAPC-RELATED"/>
    <property type="match status" value="1"/>
</dbReference>
<evidence type="ECO:0000256" key="3">
    <source>
        <dbReference type="SAM" id="Coils"/>
    </source>
</evidence>
<keyword evidence="2" id="KW-0539">Nucleus</keyword>
<dbReference type="InterPro" id="IPR046347">
    <property type="entry name" value="bZIP_sf"/>
</dbReference>
<feature type="region of interest" description="Disordered" evidence="4">
    <location>
        <begin position="273"/>
        <end position="321"/>
    </location>
</feature>
<dbReference type="Proteomes" id="UP000818624">
    <property type="component" value="Chromosome 2"/>
</dbReference>
<comment type="subcellular location">
    <subcellularLocation>
        <location evidence="1">Nucleus</location>
    </subcellularLocation>
</comment>
<dbReference type="CDD" id="cd14688">
    <property type="entry name" value="bZIP_YAP"/>
    <property type="match status" value="1"/>
</dbReference>
<gene>
    <name evidence="5" type="ORF">GLX27_002407</name>
</gene>
<evidence type="ECO:0000256" key="2">
    <source>
        <dbReference type="ARBA" id="ARBA00023242"/>
    </source>
</evidence>
<feature type="region of interest" description="Disordered" evidence="4">
    <location>
        <begin position="147"/>
        <end position="182"/>
    </location>
</feature>
<dbReference type="InterPro" id="IPR050936">
    <property type="entry name" value="AP-1-like"/>
</dbReference>